<keyword evidence="3" id="KW-1185">Reference proteome</keyword>
<evidence type="ECO:0000256" key="1">
    <source>
        <dbReference type="SAM" id="MobiDB-lite"/>
    </source>
</evidence>
<feature type="compositionally biased region" description="Low complexity" evidence="1">
    <location>
        <begin position="198"/>
        <end position="207"/>
    </location>
</feature>
<feature type="region of interest" description="Disordered" evidence="1">
    <location>
        <begin position="1"/>
        <end position="45"/>
    </location>
</feature>
<proteinExistence type="predicted"/>
<evidence type="ECO:0000313" key="3">
    <source>
        <dbReference type="Proteomes" id="UP000054270"/>
    </source>
</evidence>
<dbReference type="Proteomes" id="UP000054270">
    <property type="component" value="Unassembled WGS sequence"/>
</dbReference>
<name>A0A0D2N8P0_HYPSF</name>
<dbReference type="EMBL" id="KN817643">
    <property type="protein sequence ID" value="KJA15474.1"/>
    <property type="molecule type" value="Genomic_DNA"/>
</dbReference>
<dbReference type="AlphaFoldDB" id="A0A0D2N8P0"/>
<evidence type="ECO:0000313" key="2">
    <source>
        <dbReference type="EMBL" id="KJA15474.1"/>
    </source>
</evidence>
<feature type="compositionally biased region" description="Basic and acidic residues" evidence="1">
    <location>
        <begin position="12"/>
        <end position="27"/>
    </location>
</feature>
<feature type="compositionally biased region" description="Polar residues" evidence="1">
    <location>
        <begin position="28"/>
        <end position="45"/>
    </location>
</feature>
<feature type="compositionally biased region" description="Polar residues" evidence="1">
    <location>
        <begin position="1"/>
        <end position="11"/>
    </location>
</feature>
<protein>
    <submittedName>
        <fullName evidence="2">Uncharacterized protein</fullName>
    </submittedName>
</protein>
<feature type="compositionally biased region" description="Basic and acidic residues" evidence="1">
    <location>
        <begin position="211"/>
        <end position="222"/>
    </location>
</feature>
<accession>A0A0D2N8P0</accession>
<sequence length="359" mass="39271">MKDESSSTSGGSRDDMCIGDEVSKDRLGQSSNKGTGHLISSEQFNSIRDECHQQNESRLRDRIHSLEQEVIKLQLWNMQLAVTTPGPGAFPVQPLFSFIPADVPEVPSIHELTFMRMGNPPPKPKKKTLKLKGKEQELKASTPLVASTAAPEDNENPVILEVPLVSSPEIIENLTDDELVELIAENRKIHNAKPRTASSSQSPSRLSRVARACDDSDNHLDPDEQTSLSRFRSWSLSLFRADKDEAASQSQSQPGRWETRTDKNIEALAALRQATSPPRSIRTPTTPPPPVLAAANAAVRPATVAADPSTAAAAPWRTLAVHHVPPLAVAYADCGYVARIAQYKEPTQIQHAAQIQEQL</sequence>
<reference evidence="3" key="1">
    <citation type="submission" date="2014-04" db="EMBL/GenBank/DDBJ databases">
        <title>Evolutionary Origins and Diversification of the Mycorrhizal Mutualists.</title>
        <authorList>
            <consortium name="DOE Joint Genome Institute"/>
            <consortium name="Mycorrhizal Genomics Consortium"/>
            <person name="Kohler A."/>
            <person name="Kuo A."/>
            <person name="Nagy L.G."/>
            <person name="Floudas D."/>
            <person name="Copeland A."/>
            <person name="Barry K.W."/>
            <person name="Cichocki N."/>
            <person name="Veneault-Fourrey C."/>
            <person name="LaButti K."/>
            <person name="Lindquist E.A."/>
            <person name="Lipzen A."/>
            <person name="Lundell T."/>
            <person name="Morin E."/>
            <person name="Murat C."/>
            <person name="Riley R."/>
            <person name="Ohm R."/>
            <person name="Sun H."/>
            <person name="Tunlid A."/>
            <person name="Henrissat B."/>
            <person name="Grigoriev I.V."/>
            <person name="Hibbett D.S."/>
            <person name="Martin F."/>
        </authorList>
    </citation>
    <scope>NUCLEOTIDE SEQUENCE [LARGE SCALE GENOMIC DNA]</scope>
    <source>
        <strain evidence="3">FD-334 SS-4</strain>
    </source>
</reference>
<feature type="region of interest" description="Disordered" evidence="1">
    <location>
        <begin position="192"/>
        <end position="227"/>
    </location>
</feature>
<organism evidence="2 3">
    <name type="scientific">Hypholoma sublateritium (strain FD-334 SS-4)</name>
    <dbReference type="NCBI Taxonomy" id="945553"/>
    <lineage>
        <taxon>Eukaryota</taxon>
        <taxon>Fungi</taxon>
        <taxon>Dikarya</taxon>
        <taxon>Basidiomycota</taxon>
        <taxon>Agaricomycotina</taxon>
        <taxon>Agaricomycetes</taxon>
        <taxon>Agaricomycetidae</taxon>
        <taxon>Agaricales</taxon>
        <taxon>Agaricineae</taxon>
        <taxon>Strophariaceae</taxon>
        <taxon>Hypholoma</taxon>
    </lineage>
</organism>
<gene>
    <name evidence="2" type="ORF">HYPSUDRAFT_207816</name>
</gene>